<name>A0AAD4ZRD4_PRUDU</name>
<accession>A0AAD4ZRD4</accession>
<dbReference type="EMBL" id="JAJFAZ020000001">
    <property type="protein sequence ID" value="KAI5352855.1"/>
    <property type="molecule type" value="Genomic_DNA"/>
</dbReference>
<dbReference type="InterPro" id="IPR013187">
    <property type="entry name" value="F-box-assoc_dom_typ3"/>
</dbReference>
<evidence type="ECO:0000259" key="1">
    <source>
        <dbReference type="Pfam" id="PF08268"/>
    </source>
</evidence>
<proteinExistence type="predicted"/>
<evidence type="ECO:0000313" key="2">
    <source>
        <dbReference type="EMBL" id="KAI5352855.1"/>
    </source>
</evidence>
<dbReference type="Proteomes" id="UP001054821">
    <property type="component" value="Chromosome 1"/>
</dbReference>
<keyword evidence="3" id="KW-1185">Reference proteome</keyword>
<reference evidence="2 3" key="1">
    <citation type="journal article" date="2022" name="G3 (Bethesda)">
        <title>Whole-genome sequence and methylome profiling of the almond [Prunus dulcis (Mill.) D.A. Webb] cultivar 'Nonpareil'.</title>
        <authorList>
            <person name="D'Amico-Willman K.M."/>
            <person name="Ouma W.Z."/>
            <person name="Meulia T."/>
            <person name="Sideli G.M."/>
            <person name="Gradziel T.M."/>
            <person name="Fresnedo-Ramirez J."/>
        </authorList>
    </citation>
    <scope>NUCLEOTIDE SEQUENCE [LARGE SCALE GENOMIC DNA]</scope>
    <source>
        <strain evidence="2">Clone GOH B32 T37-40</strain>
    </source>
</reference>
<dbReference type="PANTHER" id="PTHR31111:SF138">
    <property type="entry name" value="F-BOX ASSOCIATED DOMAIN-CONTAINING PROTEIN"/>
    <property type="match status" value="1"/>
</dbReference>
<dbReference type="InterPro" id="IPR017451">
    <property type="entry name" value="F-box-assoc_interact_dom"/>
</dbReference>
<dbReference type="Pfam" id="PF08268">
    <property type="entry name" value="FBA_3"/>
    <property type="match status" value="2"/>
</dbReference>
<dbReference type="PANTHER" id="PTHR31111">
    <property type="entry name" value="BNAA05G37150D PROTEIN-RELATED"/>
    <property type="match status" value="1"/>
</dbReference>
<comment type="caution">
    <text evidence="2">The sequence shown here is derived from an EMBL/GenBank/DDBJ whole genome shotgun (WGS) entry which is preliminary data.</text>
</comment>
<feature type="domain" description="F-box associated beta-propeller type 3" evidence="1">
    <location>
        <begin position="176"/>
        <end position="294"/>
    </location>
</feature>
<sequence>MWCNEPGTCRRNHILSYTPTATSRGSDAMQVRMQVLVLPHPQPFLCRRLPRLSQHDTTNFFFRRMNEFFSSIIEQQGTVPTPGAEIFQFPNDYFTDVQSVHGLVCASAHSNSVFILNPTTRQSIQLPHSRVIETREPLVTYGFGYIPSTNEYKVDPRHLPFDALAYAFDSYNNILRHSGSVCLNGAVHWIYEKKKLIVAFDFREETFKAIPLPEDYDQEIADYFDQDANHYIGDGNPDDYCHPSMVKVGGCVAVIVDMSWKRDKIMLWTLKDYHNHVWVKETISLASEPSYLDCPRYVDALGTVHTDDDWRDELPIKLITNYDDSIVPLK</sequence>
<feature type="domain" description="F-box associated beta-propeller type 3" evidence="1">
    <location>
        <begin position="62"/>
        <end position="154"/>
    </location>
</feature>
<protein>
    <recommendedName>
        <fullName evidence="1">F-box associated beta-propeller type 3 domain-containing protein</fullName>
    </recommendedName>
</protein>
<dbReference type="AlphaFoldDB" id="A0AAD4ZRD4"/>
<evidence type="ECO:0000313" key="3">
    <source>
        <dbReference type="Proteomes" id="UP001054821"/>
    </source>
</evidence>
<dbReference type="NCBIfam" id="TIGR01640">
    <property type="entry name" value="F_box_assoc_1"/>
    <property type="match status" value="1"/>
</dbReference>
<gene>
    <name evidence="2" type="ORF">L3X38_005747</name>
</gene>
<organism evidence="2 3">
    <name type="scientific">Prunus dulcis</name>
    <name type="common">Almond</name>
    <name type="synonym">Amygdalus dulcis</name>
    <dbReference type="NCBI Taxonomy" id="3755"/>
    <lineage>
        <taxon>Eukaryota</taxon>
        <taxon>Viridiplantae</taxon>
        <taxon>Streptophyta</taxon>
        <taxon>Embryophyta</taxon>
        <taxon>Tracheophyta</taxon>
        <taxon>Spermatophyta</taxon>
        <taxon>Magnoliopsida</taxon>
        <taxon>eudicotyledons</taxon>
        <taxon>Gunneridae</taxon>
        <taxon>Pentapetalae</taxon>
        <taxon>rosids</taxon>
        <taxon>fabids</taxon>
        <taxon>Rosales</taxon>
        <taxon>Rosaceae</taxon>
        <taxon>Amygdaloideae</taxon>
        <taxon>Amygdaleae</taxon>
        <taxon>Prunus</taxon>
    </lineage>
</organism>